<dbReference type="AlphaFoldDB" id="A0A0A8XU07"/>
<protein>
    <submittedName>
        <fullName evidence="1">Uncharacterized protein</fullName>
    </submittedName>
</protein>
<name>A0A0A8XU07_ARUDO</name>
<dbReference type="EMBL" id="GBRH01282723">
    <property type="protein sequence ID" value="JAD15172.1"/>
    <property type="molecule type" value="Transcribed_RNA"/>
</dbReference>
<proteinExistence type="predicted"/>
<organism evidence="1">
    <name type="scientific">Arundo donax</name>
    <name type="common">Giant reed</name>
    <name type="synonym">Donax arundinaceus</name>
    <dbReference type="NCBI Taxonomy" id="35708"/>
    <lineage>
        <taxon>Eukaryota</taxon>
        <taxon>Viridiplantae</taxon>
        <taxon>Streptophyta</taxon>
        <taxon>Embryophyta</taxon>
        <taxon>Tracheophyta</taxon>
        <taxon>Spermatophyta</taxon>
        <taxon>Magnoliopsida</taxon>
        <taxon>Liliopsida</taxon>
        <taxon>Poales</taxon>
        <taxon>Poaceae</taxon>
        <taxon>PACMAD clade</taxon>
        <taxon>Arundinoideae</taxon>
        <taxon>Arundineae</taxon>
        <taxon>Arundo</taxon>
    </lineage>
</organism>
<accession>A0A0A8XU07</accession>
<sequence>MTKTLHTHSQEINTYILQVSQELTTRMTRNEFTNDHFAGQNARRLARS</sequence>
<reference evidence="1" key="2">
    <citation type="journal article" date="2015" name="Data Brief">
        <title>Shoot transcriptome of the giant reed, Arundo donax.</title>
        <authorList>
            <person name="Barrero R.A."/>
            <person name="Guerrero F.D."/>
            <person name="Moolhuijzen P."/>
            <person name="Goolsby J.A."/>
            <person name="Tidwell J."/>
            <person name="Bellgard S.E."/>
            <person name="Bellgard M.I."/>
        </authorList>
    </citation>
    <scope>NUCLEOTIDE SEQUENCE</scope>
    <source>
        <tissue evidence="1">Shoot tissue taken approximately 20 cm above the soil surface</tissue>
    </source>
</reference>
<evidence type="ECO:0000313" key="1">
    <source>
        <dbReference type="EMBL" id="JAD15172.1"/>
    </source>
</evidence>
<reference evidence="1" key="1">
    <citation type="submission" date="2014-09" db="EMBL/GenBank/DDBJ databases">
        <authorList>
            <person name="Magalhaes I.L.F."/>
            <person name="Oliveira U."/>
            <person name="Santos F.R."/>
            <person name="Vidigal T.H.D.A."/>
            <person name="Brescovit A.D."/>
            <person name="Santos A.J."/>
        </authorList>
    </citation>
    <scope>NUCLEOTIDE SEQUENCE</scope>
    <source>
        <tissue evidence="1">Shoot tissue taken approximately 20 cm above the soil surface</tissue>
    </source>
</reference>